<evidence type="ECO:0000313" key="7">
    <source>
        <dbReference type="Proteomes" id="UP000295388"/>
    </source>
</evidence>
<dbReference type="InterPro" id="IPR011050">
    <property type="entry name" value="Pectin_lyase_fold/virulence"/>
</dbReference>
<evidence type="ECO:0000256" key="1">
    <source>
        <dbReference type="ARBA" id="ARBA00008834"/>
    </source>
</evidence>
<dbReference type="PANTHER" id="PTHR31339:SF9">
    <property type="entry name" value="PLASMIN AND FIBRONECTIN-BINDING PROTEIN A"/>
    <property type="match status" value="1"/>
</dbReference>
<dbReference type="InterPro" id="IPR006626">
    <property type="entry name" value="PbH1"/>
</dbReference>
<dbReference type="InterPro" id="IPR000743">
    <property type="entry name" value="Glyco_hydro_28"/>
</dbReference>
<dbReference type="OrthoDB" id="3196343at2"/>
<evidence type="ECO:0000256" key="4">
    <source>
        <dbReference type="RuleBase" id="RU361169"/>
    </source>
</evidence>
<keyword evidence="3 4" id="KW-0326">Glycosidase</keyword>
<dbReference type="SMART" id="SM00710">
    <property type="entry name" value="PbH1"/>
    <property type="match status" value="6"/>
</dbReference>
<evidence type="ECO:0000256" key="2">
    <source>
        <dbReference type="ARBA" id="ARBA00022801"/>
    </source>
</evidence>
<dbReference type="Proteomes" id="UP000295388">
    <property type="component" value="Unassembled WGS sequence"/>
</dbReference>
<accession>A0A4R6KLN7</accession>
<dbReference type="EMBL" id="SNWQ01000002">
    <property type="protein sequence ID" value="TDO52458.1"/>
    <property type="molecule type" value="Genomic_DNA"/>
</dbReference>
<evidence type="ECO:0000313" key="6">
    <source>
        <dbReference type="EMBL" id="TDO52458.1"/>
    </source>
</evidence>
<dbReference type="InterPro" id="IPR012334">
    <property type="entry name" value="Pectin_lyas_fold"/>
</dbReference>
<keyword evidence="7" id="KW-1185">Reference proteome</keyword>
<protein>
    <submittedName>
        <fullName evidence="6">Glycosyl hydrolase family 28</fullName>
    </submittedName>
</protein>
<feature type="region of interest" description="Disordered" evidence="5">
    <location>
        <begin position="376"/>
        <end position="395"/>
    </location>
</feature>
<dbReference type="InterPro" id="IPR051801">
    <property type="entry name" value="GH28_Enzymes"/>
</dbReference>
<evidence type="ECO:0000256" key="3">
    <source>
        <dbReference type="ARBA" id="ARBA00023295"/>
    </source>
</evidence>
<reference evidence="6 7" key="1">
    <citation type="submission" date="2019-03" db="EMBL/GenBank/DDBJ databases">
        <title>Genomic Encyclopedia of Type Strains, Phase III (KMG-III): the genomes of soil and plant-associated and newly described type strains.</title>
        <authorList>
            <person name="Whitman W."/>
        </authorList>
    </citation>
    <scope>NUCLEOTIDE SEQUENCE [LARGE SCALE GENOMIC DNA]</scope>
    <source>
        <strain evidence="6 7">VKM Ac-2527</strain>
    </source>
</reference>
<organism evidence="6 7">
    <name type="scientific">Kribbella caucasensis</name>
    <dbReference type="NCBI Taxonomy" id="2512215"/>
    <lineage>
        <taxon>Bacteria</taxon>
        <taxon>Bacillati</taxon>
        <taxon>Actinomycetota</taxon>
        <taxon>Actinomycetes</taxon>
        <taxon>Propionibacteriales</taxon>
        <taxon>Kribbellaceae</taxon>
        <taxon>Kribbella</taxon>
    </lineage>
</organism>
<dbReference type="GO" id="GO:0005975">
    <property type="term" value="P:carbohydrate metabolic process"/>
    <property type="evidence" value="ECO:0007669"/>
    <property type="project" value="InterPro"/>
</dbReference>
<dbReference type="Gene3D" id="2.160.20.10">
    <property type="entry name" value="Single-stranded right-handed beta-helix, Pectin lyase-like"/>
    <property type="match status" value="1"/>
</dbReference>
<dbReference type="PANTHER" id="PTHR31339">
    <property type="entry name" value="PECTIN LYASE-RELATED"/>
    <property type="match status" value="1"/>
</dbReference>
<dbReference type="GO" id="GO:0004650">
    <property type="term" value="F:polygalacturonase activity"/>
    <property type="evidence" value="ECO:0007669"/>
    <property type="project" value="InterPro"/>
</dbReference>
<dbReference type="SUPFAM" id="SSF51126">
    <property type="entry name" value="Pectin lyase-like"/>
    <property type="match status" value="1"/>
</dbReference>
<gene>
    <name evidence="6" type="ORF">EV643_102297</name>
</gene>
<comment type="caution">
    <text evidence="6">The sequence shown here is derived from an EMBL/GenBank/DDBJ whole genome shotgun (WGS) entry which is preliminary data.</text>
</comment>
<comment type="similarity">
    <text evidence="1 4">Belongs to the glycosyl hydrolase 28 family.</text>
</comment>
<dbReference type="Pfam" id="PF00295">
    <property type="entry name" value="Glyco_hydro_28"/>
    <property type="match status" value="1"/>
</dbReference>
<sequence>MTYHLITKYGARPGSDCTAAIDRAVRACELTGGRVVVPSGVFLSGPTRLRSNVELHLAAGATLRFVTNPASYPIVRTRWQGIECFSHSPLIYAYDAVNVAVTGTGTLDGGASPDTWWRDTTPVGDWNRLLRMVRDDVPVEERIFEPGHGFRPSFIQPYQCRRVRIEDVRIINAPMWVVHPVLSSDVVVRGITVDSRGPNNDGCNPDSCRDVVISGCSFDTGDDCIAIKSGRDADGRRVGRASENIVIENCRFGTGHGAVTIGSETSGGIRNVIARDLHITGPAVDHALRLKTNSHRGGLIEHIELRDTQVDSVTGTAILVDTCHADPDTTGSHHPTVRNLTITGLHVHKATATLELRDTPHASIQNLTLTTTTNTLRTPTHHLQTPAKQATQPQA</sequence>
<evidence type="ECO:0000256" key="5">
    <source>
        <dbReference type="SAM" id="MobiDB-lite"/>
    </source>
</evidence>
<dbReference type="AlphaFoldDB" id="A0A4R6KLN7"/>
<keyword evidence="2 4" id="KW-0378">Hydrolase</keyword>
<proteinExistence type="inferred from homology"/>
<name>A0A4R6KLN7_9ACTN</name>
<dbReference type="PROSITE" id="PS00502">
    <property type="entry name" value="POLYGALACTURONASE"/>
    <property type="match status" value="1"/>
</dbReference>
<dbReference type="RefSeq" id="WP_133798874.1">
    <property type="nucleotide sequence ID" value="NZ_SNWQ01000002.1"/>
</dbReference>